<evidence type="ECO:0000256" key="2">
    <source>
        <dbReference type="SAM" id="Phobius"/>
    </source>
</evidence>
<keyword evidence="2" id="KW-1133">Transmembrane helix</keyword>
<reference evidence="3 4" key="1">
    <citation type="submission" date="2017-09" db="EMBL/GenBank/DDBJ databases">
        <authorList>
            <person name="Ehlers B."/>
            <person name="Leendertz F.H."/>
        </authorList>
    </citation>
    <scope>NUCLEOTIDE SEQUENCE [LARGE SCALE GENOMIC DNA]</scope>
    <source>
        <strain evidence="3 4">CGMCC 4.6857</strain>
    </source>
</reference>
<gene>
    <name evidence="3" type="ORF">SAMN05421748_112152</name>
</gene>
<evidence type="ECO:0000313" key="3">
    <source>
        <dbReference type="EMBL" id="SNY51941.1"/>
    </source>
</evidence>
<dbReference type="EMBL" id="OBDY01000012">
    <property type="protein sequence ID" value="SNY51941.1"/>
    <property type="molecule type" value="Genomic_DNA"/>
</dbReference>
<keyword evidence="2" id="KW-0472">Membrane</keyword>
<dbReference type="AlphaFoldDB" id="A0A285IYF6"/>
<feature type="transmembrane region" description="Helical" evidence="2">
    <location>
        <begin position="57"/>
        <end position="76"/>
    </location>
</feature>
<dbReference type="Proteomes" id="UP000219612">
    <property type="component" value="Unassembled WGS sequence"/>
</dbReference>
<dbReference type="RefSeq" id="WP_097322752.1">
    <property type="nucleotide sequence ID" value="NZ_OBDY01000012.1"/>
</dbReference>
<protein>
    <submittedName>
        <fullName evidence="3">Uncharacterized protein</fullName>
    </submittedName>
</protein>
<dbReference type="OrthoDB" id="3362655at2"/>
<proteinExistence type="predicted"/>
<feature type="region of interest" description="Disordered" evidence="1">
    <location>
        <begin position="25"/>
        <end position="44"/>
    </location>
</feature>
<name>A0A285IYF6_9ACTN</name>
<evidence type="ECO:0000313" key="4">
    <source>
        <dbReference type="Proteomes" id="UP000219612"/>
    </source>
</evidence>
<evidence type="ECO:0000256" key="1">
    <source>
        <dbReference type="SAM" id="MobiDB-lite"/>
    </source>
</evidence>
<keyword evidence="2" id="KW-0812">Transmembrane</keyword>
<sequence length="263" mass="27781">MRYGTPSRPAHRATADGGLALVARGLGPAGQHRPDPPRARRRARAEPLRPFQLLTRGLAALILFALLGMFGFLVFADRFRDRAPATTLAPAEVAQPQTLSLGSVFGERDEVRPEGAAGPYAIDLRHMSADCAEATTGELGALLDRYGCREVVRAGLIAPYPGYRVTAGAFDLADAAGATEVEDLLRGLVEGGDGGFATLPAAEAGTTTPQVGWHARGHFLLYCVITRADGRLVPSDDPVAVRITAEIIDTHLAESLLRPVVAG</sequence>
<organism evidence="3 4">
    <name type="scientific">Paractinoplanes atraurantiacus</name>
    <dbReference type="NCBI Taxonomy" id="1036182"/>
    <lineage>
        <taxon>Bacteria</taxon>
        <taxon>Bacillati</taxon>
        <taxon>Actinomycetota</taxon>
        <taxon>Actinomycetes</taxon>
        <taxon>Micromonosporales</taxon>
        <taxon>Micromonosporaceae</taxon>
        <taxon>Paractinoplanes</taxon>
    </lineage>
</organism>
<accession>A0A285IYF6</accession>
<keyword evidence="4" id="KW-1185">Reference proteome</keyword>